<dbReference type="PANTHER" id="PTHR30055:SF241">
    <property type="entry name" value="TRANSCRIPTIONAL REGULATORY PROTEIN"/>
    <property type="match status" value="1"/>
</dbReference>
<sequence>MSDSTTTNDADPVSARRRETRTRLLDAATGVFAEFGIQGASVERICARADFTRGAFYSNFSSKEELFLALLKREYEDRASQIRLRAAELTARLREVDEPPTHADAAKYVTAFLSPRGTESSWFTLETEFLLLALRDPAGPISHIDFNLQFREELSHVVESIIHAAGRRFTIPVDRAMVILTGVYERAVRVSALNGVEAPEGISELGERFSELLFTITECT</sequence>
<dbReference type="PANTHER" id="PTHR30055">
    <property type="entry name" value="HTH-TYPE TRANSCRIPTIONAL REGULATOR RUTR"/>
    <property type="match status" value="1"/>
</dbReference>
<dbReference type="PRINTS" id="PR00455">
    <property type="entry name" value="HTHTETR"/>
</dbReference>
<comment type="caution">
    <text evidence="4">The sequence shown here is derived from an EMBL/GenBank/DDBJ whole genome shotgun (WGS) entry which is preliminary data.</text>
</comment>
<dbReference type="PROSITE" id="PS50977">
    <property type="entry name" value="HTH_TETR_2"/>
    <property type="match status" value="1"/>
</dbReference>
<feature type="domain" description="HTH tetR-type" evidence="3">
    <location>
        <begin position="18"/>
        <end position="78"/>
    </location>
</feature>
<dbReference type="InterPro" id="IPR001647">
    <property type="entry name" value="HTH_TetR"/>
</dbReference>
<evidence type="ECO:0000259" key="3">
    <source>
        <dbReference type="PROSITE" id="PS50977"/>
    </source>
</evidence>
<dbReference type="InterPro" id="IPR009057">
    <property type="entry name" value="Homeodomain-like_sf"/>
</dbReference>
<evidence type="ECO:0000313" key="4">
    <source>
        <dbReference type="EMBL" id="KIP51391.1"/>
    </source>
</evidence>
<protein>
    <submittedName>
        <fullName evidence="4">Transcriptional regulator</fullName>
    </submittedName>
</protein>
<evidence type="ECO:0000256" key="2">
    <source>
        <dbReference type="PROSITE-ProRule" id="PRU00335"/>
    </source>
</evidence>
<keyword evidence="5" id="KW-1185">Reference proteome</keyword>
<dbReference type="GO" id="GO:0003700">
    <property type="term" value="F:DNA-binding transcription factor activity"/>
    <property type="evidence" value="ECO:0007669"/>
    <property type="project" value="TreeGrafter"/>
</dbReference>
<accession>A0A0D0HUU4</accession>
<organism evidence="4 5">
    <name type="scientific">Leucobacter komagatae</name>
    <dbReference type="NCBI Taxonomy" id="55969"/>
    <lineage>
        <taxon>Bacteria</taxon>
        <taxon>Bacillati</taxon>
        <taxon>Actinomycetota</taxon>
        <taxon>Actinomycetes</taxon>
        <taxon>Micrococcales</taxon>
        <taxon>Microbacteriaceae</taxon>
        <taxon>Leucobacter</taxon>
    </lineage>
</organism>
<evidence type="ECO:0000256" key="1">
    <source>
        <dbReference type="ARBA" id="ARBA00023125"/>
    </source>
</evidence>
<dbReference type="GO" id="GO:0000976">
    <property type="term" value="F:transcription cis-regulatory region binding"/>
    <property type="evidence" value="ECO:0007669"/>
    <property type="project" value="TreeGrafter"/>
</dbReference>
<feature type="DNA-binding region" description="H-T-H motif" evidence="2">
    <location>
        <begin position="41"/>
        <end position="60"/>
    </location>
</feature>
<evidence type="ECO:0000313" key="5">
    <source>
        <dbReference type="Proteomes" id="UP000032120"/>
    </source>
</evidence>
<dbReference type="Proteomes" id="UP000032120">
    <property type="component" value="Unassembled WGS sequence"/>
</dbReference>
<dbReference type="Gene3D" id="1.10.357.10">
    <property type="entry name" value="Tetracycline Repressor, domain 2"/>
    <property type="match status" value="1"/>
</dbReference>
<dbReference type="OrthoDB" id="7252896at2"/>
<dbReference type="EMBL" id="JXSQ01000040">
    <property type="protein sequence ID" value="KIP51391.1"/>
    <property type="molecule type" value="Genomic_DNA"/>
</dbReference>
<gene>
    <name evidence="4" type="ORF">SD72_15685</name>
</gene>
<dbReference type="Pfam" id="PF00440">
    <property type="entry name" value="TetR_N"/>
    <property type="match status" value="1"/>
</dbReference>
<keyword evidence="1 2" id="KW-0238">DNA-binding</keyword>
<name>A0A0D0HUU4_9MICO</name>
<reference evidence="4 5" key="1">
    <citation type="submission" date="2015-01" db="EMBL/GenBank/DDBJ databases">
        <title>Draft genome sequence of Leucobacter komagatae strain VKM ST2845.</title>
        <authorList>
            <person name="Karlyshev A.V."/>
            <person name="Kudryashova E.B."/>
        </authorList>
    </citation>
    <scope>NUCLEOTIDE SEQUENCE [LARGE SCALE GENOMIC DNA]</scope>
    <source>
        <strain evidence="4 5">VKM ST2845</strain>
    </source>
</reference>
<dbReference type="AlphaFoldDB" id="A0A0D0HUU4"/>
<dbReference type="RefSeq" id="WP_042545408.1">
    <property type="nucleotide sequence ID" value="NZ_JXSQ01000040.1"/>
</dbReference>
<dbReference type="InterPro" id="IPR050109">
    <property type="entry name" value="HTH-type_TetR-like_transc_reg"/>
</dbReference>
<proteinExistence type="predicted"/>
<dbReference type="SUPFAM" id="SSF46689">
    <property type="entry name" value="Homeodomain-like"/>
    <property type="match status" value="1"/>
</dbReference>